<reference evidence="1" key="2">
    <citation type="submission" date="2020-09" db="EMBL/GenBank/DDBJ databases">
        <authorList>
            <person name="Sun Q."/>
            <person name="Ohkuma M."/>
        </authorList>
    </citation>
    <scope>NUCLEOTIDE SEQUENCE</scope>
    <source>
        <strain evidence="1">JCM 5016</strain>
    </source>
</reference>
<accession>A0A918RAN5</accession>
<evidence type="ECO:0000313" key="1">
    <source>
        <dbReference type="EMBL" id="GGZ92047.1"/>
    </source>
</evidence>
<dbReference type="Proteomes" id="UP000623010">
    <property type="component" value="Unassembled WGS sequence"/>
</dbReference>
<comment type="caution">
    <text evidence="1">The sequence shown here is derived from an EMBL/GenBank/DDBJ whole genome shotgun (WGS) entry which is preliminary data.</text>
</comment>
<name>A0A918RAN5_9ACTN</name>
<dbReference type="AlphaFoldDB" id="A0A918RAN5"/>
<organism evidence="1 2">
    <name type="scientific">Streptomyces echinoruber</name>
    <dbReference type="NCBI Taxonomy" id="68898"/>
    <lineage>
        <taxon>Bacteria</taxon>
        <taxon>Bacillati</taxon>
        <taxon>Actinomycetota</taxon>
        <taxon>Actinomycetes</taxon>
        <taxon>Kitasatosporales</taxon>
        <taxon>Streptomycetaceae</taxon>
        <taxon>Streptomyces</taxon>
    </lineage>
</organism>
<keyword evidence="2" id="KW-1185">Reference proteome</keyword>
<gene>
    <name evidence="1" type="ORF">GCM10010389_33290</name>
</gene>
<protein>
    <submittedName>
        <fullName evidence="1">Uncharacterized protein</fullName>
    </submittedName>
</protein>
<dbReference type="EMBL" id="BMWH01000012">
    <property type="protein sequence ID" value="GGZ92047.1"/>
    <property type="molecule type" value="Genomic_DNA"/>
</dbReference>
<sequence>MKAGLPFCLIGDSGTGKSHLLIGIGTDSFRLPQTQEKRRRTY</sequence>
<proteinExistence type="predicted"/>
<evidence type="ECO:0000313" key="2">
    <source>
        <dbReference type="Proteomes" id="UP000623010"/>
    </source>
</evidence>
<reference evidence="1" key="1">
    <citation type="journal article" date="2014" name="Int. J. Syst. Evol. Microbiol.">
        <title>Complete genome sequence of Corynebacterium casei LMG S-19264T (=DSM 44701T), isolated from a smear-ripened cheese.</title>
        <authorList>
            <consortium name="US DOE Joint Genome Institute (JGI-PGF)"/>
            <person name="Walter F."/>
            <person name="Albersmeier A."/>
            <person name="Kalinowski J."/>
            <person name="Ruckert C."/>
        </authorList>
    </citation>
    <scope>NUCLEOTIDE SEQUENCE</scope>
    <source>
        <strain evidence="1">JCM 5016</strain>
    </source>
</reference>